<keyword evidence="1" id="KW-0472">Membrane</keyword>
<evidence type="ECO:0000256" key="1">
    <source>
        <dbReference type="SAM" id="Phobius"/>
    </source>
</evidence>
<reference evidence="2 3" key="1">
    <citation type="submission" date="2019-02" db="EMBL/GenBank/DDBJ databases">
        <title>Deep-cultivation of Planctomycetes and their phenomic and genomic characterization uncovers novel biology.</title>
        <authorList>
            <person name="Wiegand S."/>
            <person name="Jogler M."/>
            <person name="Boedeker C."/>
            <person name="Pinto D."/>
            <person name="Vollmers J."/>
            <person name="Rivas-Marin E."/>
            <person name="Kohn T."/>
            <person name="Peeters S.H."/>
            <person name="Heuer A."/>
            <person name="Rast P."/>
            <person name="Oberbeckmann S."/>
            <person name="Bunk B."/>
            <person name="Jeske O."/>
            <person name="Meyerdierks A."/>
            <person name="Storesund J.E."/>
            <person name="Kallscheuer N."/>
            <person name="Luecker S."/>
            <person name="Lage O.M."/>
            <person name="Pohl T."/>
            <person name="Merkel B.J."/>
            <person name="Hornburger P."/>
            <person name="Mueller R.-W."/>
            <person name="Bruemmer F."/>
            <person name="Labrenz M."/>
            <person name="Spormann A.M."/>
            <person name="Op den Camp H."/>
            <person name="Overmann J."/>
            <person name="Amann R."/>
            <person name="Jetten M.S.M."/>
            <person name="Mascher T."/>
            <person name="Medema M.H."/>
            <person name="Devos D.P."/>
            <person name="Kaster A.-K."/>
            <person name="Ovreas L."/>
            <person name="Rohde M."/>
            <person name="Galperin M.Y."/>
            <person name="Jogler C."/>
        </authorList>
    </citation>
    <scope>NUCLEOTIDE SEQUENCE [LARGE SCALE GENOMIC DNA]</scope>
    <source>
        <strain evidence="2 3">Pan216</strain>
    </source>
</reference>
<dbReference type="EMBL" id="CP036279">
    <property type="protein sequence ID" value="QDU59569.1"/>
    <property type="molecule type" value="Genomic_DNA"/>
</dbReference>
<gene>
    <name evidence="2" type="ORF">Pan216_03990</name>
</gene>
<proteinExistence type="predicted"/>
<keyword evidence="1" id="KW-1133">Transmembrane helix</keyword>
<dbReference type="Proteomes" id="UP000317093">
    <property type="component" value="Chromosome"/>
</dbReference>
<dbReference type="KEGG" id="knv:Pan216_03990"/>
<dbReference type="AlphaFoldDB" id="A0A518AXW3"/>
<feature type="transmembrane region" description="Helical" evidence="1">
    <location>
        <begin position="7"/>
        <end position="24"/>
    </location>
</feature>
<accession>A0A518AXW3</accession>
<protein>
    <submittedName>
        <fullName evidence="2">Uncharacterized protein</fullName>
    </submittedName>
</protein>
<dbReference type="RefSeq" id="WP_419193160.1">
    <property type="nucleotide sequence ID" value="NZ_CP036279.1"/>
</dbReference>
<keyword evidence="3" id="KW-1185">Reference proteome</keyword>
<name>A0A518AXW3_9BACT</name>
<organism evidence="2 3">
    <name type="scientific">Kolteria novifilia</name>
    <dbReference type="NCBI Taxonomy" id="2527975"/>
    <lineage>
        <taxon>Bacteria</taxon>
        <taxon>Pseudomonadati</taxon>
        <taxon>Planctomycetota</taxon>
        <taxon>Planctomycetia</taxon>
        <taxon>Kolteriales</taxon>
        <taxon>Kolteriaceae</taxon>
        <taxon>Kolteria</taxon>
    </lineage>
</organism>
<evidence type="ECO:0000313" key="3">
    <source>
        <dbReference type="Proteomes" id="UP000317093"/>
    </source>
</evidence>
<feature type="transmembrane region" description="Helical" evidence="1">
    <location>
        <begin position="30"/>
        <end position="48"/>
    </location>
</feature>
<sequence>MTNARNKLNAATIQGIVLIAGVFALLTRSWIVFLLLAIVLAGTSFLSGDIRIRSRRR</sequence>
<keyword evidence="1" id="KW-0812">Transmembrane</keyword>
<evidence type="ECO:0000313" key="2">
    <source>
        <dbReference type="EMBL" id="QDU59569.1"/>
    </source>
</evidence>